<gene>
    <name evidence="2" type="ORF">CB5_LOCUS18186</name>
</gene>
<evidence type="ECO:0000256" key="1">
    <source>
        <dbReference type="ARBA" id="ARBA00013081"/>
    </source>
</evidence>
<dbReference type="EC" id="3.1.3.16" evidence="1"/>
<reference evidence="2" key="1">
    <citation type="submission" date="2020-07" db="EMBL/GenBank/DDBJ databases">
        <authorList>
            <person name="Lin J."/>
        </authorList>
    </citation>
    <scope>NUCLEOTIDE SEQUENCE</scope>
</reference>
<name>A0A6V7PW60_ANACO</name>
<dbReference type="Gene3D" id="3.60.40.10">
    <property type="entry name" value="PPM-type phosphatase domain"/>
    <property type="match status" value="1"/>
</dbReference>
<accession>A0A6V7PW60</accession>
<dbReference type="AlphaFoldDB" id="A0A6V7PW60"/>
<proteinExistence type="predicted"/>
<dbReference type="EMBL" id="LR862152">
    <property type="protein sequence ID" value="CAD1834975.1"/>
    <property type="molecule type" value="Genomic_DNA"/>
</dbReference>
<dbReference type="GO" id="GO:0004722">
    <property type="term" value="F:protein serine/threonine phosphatase activity"/>
    <property type="evidence" value="ECO:0007669"/>
    <property type="project" value="UniProtKB-EC"/>
</dbReference>
<organism evidence="2">
    <name type="scientific">Ananas comosus var. bracteatus</name>
    <name type="common">red pineapple</name>
    <dbReference type="NCBI Taxonomy" id="296719"/>
    <lineage>
        <taxon>Eukaryota</taxon>
        <taxon>Viridiplantae</taxon>
        <taxon>Streptophyta</taxon>
        <taxon>Embryophyta</taxon>
        <taxon>Tracheophyta</taxon>
        <taxon>Spermatophyta</taxon>
        <taxon>Magnoliopsida</taxon>
        <taxon>Liliopsida</taxon>
        <taxon>Poales</taxon>
        <taxon>Bromeliaceae</taxon>
        <taxon>Bromelioideae</taxon>
        <taxon>Ananas</taxon>
    </lineage>
</organism>
<dbReference type="InterPro" id="IPR036457">
    <property type="entry name" value="PPM-type-like_dom_sf"/>
</dbReference>
<evidence type="ECO:0000313" key="2">
    <source>
        <dbReference type="EMBL" id="CAD1834975.1"/>
    </source>
</evidence>
<dbReference type="SUPFAM" id="SSF81606">
    <property type="entry name" value="PP2C-like"/>
    <property type="match status" value="1"/>
</dbReference>
<protein>
    <recommendedName>
        <fullName evidence="1">protein-serine/threonine phosphatase</fullName>
        <ecNumber evidence="1">3.1.3.16</ecNumber>
    </recommendedName>
</protein>
<sequence length="109" mass="11995">MERPSVRYGCAAQSKKGEDYFLMRTDCLRVPANPSTSFSVFAVLDGHNGNAAAIYTRDNLLNHVVGAILVGSGGKSGSKLYLEHWLLGSSKLTKNFRAEDKLRARQLHL</sequence>